<gene>
    <name evidence="1" type="ORF">VSF3289_04337</name>
</gene>
<dbReference type="OrthoDB" id="5814322at2"/>
<evidence type="ECO:0000313" key="2">
    <source>
        <dbReference type="Proteomes" id="UP000095131"/>
    </source>
</evidence>
<sequence>MHIRAHYYPIDKQTKEVLDAVEPEYRGGISHIPRDALRNEPLPFKHGFVVVAVLDESGLAISSEYREDHRGATIWLKSNCKQSKQVVELGAIEDGWTLLEPHTMYDYWVVDAWITDVSVQYIDQYNQVDDTRRYLYSQMSDPLYFESDREKRQGNHDIANELEEQADAAVAKIKHENPFPIAPYN</sequence>
<organism evidence="1 2">
    <name type="scientific">Vibrio scophthalmi</name>
    <dbReference type="NCBI Taxonomy" id="45658"/>
    <lineage>
        <taxon>Bacteria</taxon>
        <taxon>Pseudomonadati</taxon>
        <taxon>Pseudomonadota</taxon>
        <taxon>Gammaproteobacteria</taxon>
        <taxon>Vibrionales</taxon>
        <taxon>Vibrionaceae</taxon>
        <taxon>Vibrio</taxon>
    </lineage>
</organism>
<protein>
    <submittedName>
        <fullName evidence="1">Uncharacterized protein</fullName>
    </submittedName>
</protein>
<dbReference type="EMBL" id="MDCJ01000007">
    <property type="protein sequence ID" value="ODS05196.1"/>
    <property type="molecule type" value="Genomic_DNA"/>
</dbReference>
<comment type="caution">
    <text evidence="1">The sequence shown here is derived from an EMBL/GenBank/DDBJ whole genome shotgun (WGS) entry which is preliminary data.</text>
</comment>
<name>A0A1E3WHC0_9VIBR</name>
<dbReference type="AlphaFoldDB" id="A0A1E3WHC0"/>
<accession>A0A1E3WHC0</accession>
<reference evidence="1 2" key="1">
    <citation type="submission" date="2016-08" db="EMBL/GenBank/DDBJ databases">
        <title>Genome sequencing of Vibrio scophthalmi strain FP3289, an isolated from Paralichthys olivaceus.</title>
        <authorList>
            <person name="Han H.-J."/>
        </authorList>
    </citation>
    <scope>NUCLEOTIDE SEQUENCE [LARGE SCALE GENOMIC DNA]</scope>
    <source>
        <strain evidence="1 2">FP3289</strain>
    </source>
</reference>
<dbReference type="RefSeq" id="WP_069448148.1">
    <property type="nucleotide sequence ID" value="NZ_MDCJ01000007.1"/>
</dbReference>
<dbReference type="Proteomes" id="UP000095131">
    <property type="component" value="Unassembled WGS sequence"/>
</dbReference>
<proteinExistence type="predicted"/>
<evidence type="ECO:0000313" key="1">
    <source>
        <dbReference type="EMBL" id="ODS05196.1"/>
    </source>
</evidence>